<protein>
    <recommendedName>
        <fullName evidence="1">SnoaL-like domain-containing protein</fullName>
    </recommendedName>
</protein>
<dbReference type="Gene3D" id="3.10.450.50">
    <property type="match status" value="1"/>
</dbReference>
<proteinExistence type="predicted"/>
<accession>L9XAZ6</accession>
<dbReference type="STRING" id="1227498.C492_12764"/>
<sequence>MSDTAAAVVRAYYDALRQGEPLPPYFLADESTAKFGIGEAAFGYEAVADALESQTETTTDWTIESRRLSVAEDGEYATFADEVTMAWTDLEAGVDRRFDTRWSGTLVRREAVGSDDGVDSSDAGGANGDDAPAWLFRTMHVSTADEL</sequence>
<dbReference type="EMBL" id="AOIA01000116">
    <property type="protein sequence ID" value="ELY57793.1"/>
    <property type="molecule type" value="Genomic_DNA"/>
</dbReference>
<dbReference type="InterPro" id="IPR032710">
    <property type="entry name" value="NTF2-like_dom_sf"/>
</dbReference>
<dbReference type="Pfam" id="PF13474">
    <property type="entry name" value="SnoaL_3"/>
    <property type="match status" value="1"/>
</dbReference>
<feature type="domain" description="SnoaL-like" evidence="1">
    <location>
        <begin position="7"/>
        <end position="110"/>
    </location>
</feature>
<reference evidence="2 3" key="1">
    <citation type="journal article" date="2014" name="PLoS Genet.">
        <title>Phylogenetically driven sequencing of extremely halophilic archaea reveals strategies for static and dynamic osmo-response.</title>
        <authorList>
            <person name="Becker E.A."/>
            <person name="Seitzer P.M."/>
            <person name="Tritt A."/>
            <person name="Larsen D."/>
            <person name="Krusor M."/>
            <person name="Yao A.I."/>
            <person name="Wu D."/>
            <person name="Madern D."/>
            <person name="Eisen J.A."/>
            <person name="Darling A.E."/>
            <person name="Facciotti M.T."/>
        </authorList>
    </citation>
    <scope>NUCLEOTIDE SEQUENCE [LARGE SCALE GENOMIC DNA]</scope>
    <source>
        <strain evidence="2 3">DSM 18795</strain>
    </source>
</reference>
<dbReference type="AlphaFoldDB" id="L9XAZ6"/>
<gene>
    <name evidence="2" type="ORF">C492_12764</name>
</gene>
<evidence type="ECO:0000313" key="3">
    <source>
        <dbReference type="Proteomes" id="UP000011531"/>
    </source>
</evidence>
<evidence type="ECO:0000313" key="2">
    <source>
        <dbReference type="EMBL" id="ELY57793.1"/>
    </source>
</evidence>
<organism evidence="2 3">
    <name type="scientific">Natronococcus jeotgali DSM 18795</name>
    <dbReference type="NCBI Taxonomy" id="1227498"/>
    <lineage>
        <taxon>Archaea</taxon>
        <taxon>Methanobacteriati</taxon>
        <taxon>Methanobacteriota</taxon>
        <taxon>Stenosarchaea group</taxon>
        <taxon>Halobacteria</taxon>
        <taxon>Halobacteriales</taxon>
        <taxon>Natrialbaceae</taxon>
        <taxon>Natronococcus</taxon>
    </lineage>
</organism>
<dbReference type="SUPFAM" id="SSF54427">
    <property type="entry name" value="NTF2-like"/>
    <property type="match status" value="1"/>
</dbReference>
<dbReference type="RefSeq" id="WP_008424000.1">
    <property type="nucleotide sequence ID" value="NZ_AOIA01000116.1"/>
</dbReference>
<comment type="caution">
    <text evidence="2">The sequence shown here is derived from an EMBL/GenBank/DDBJ whole genome shotgun (WGS) entry which is preliminary data.</text>
</comment>
<keyword evidence="3" id="KW-1185">Reference proteome</keyword>
<dbReference type="Proteomes" id="UP000011531">
    <property type="component" value="Unassembled WGS sequence"/>
</dbReference>
<name>L9XAZ6_9EURY</name>
<evidence type="ECO:0000259" key="1">
    <source>
        <dbReference type="Pfam" id="PF13474"/>
    </source>
</evidence>
<dbReference type="OrthoDB" id="224281at2157"/>
<dbReference type="InterPro" id="IPR037401">
    <property type="entry name" value="SnoaL-like"/>
</dbReference>